<dbReference type="AlphaFoldDB" id="A0AAE3IL24"/>
<feature type="transmembrane region" description="Helical" evidence="10">
    <location>
        <begin position="35"/>
        <end position="53"/>
    </location>
</feature>
<sequence length="208" mass="24179">MALQEVFSFLWKNWLEVAGVICGVLYLVLIIKENIWCWIFGILSSLITVFIYFETKLYLEAVLNVYYILAGLYGWYYWNRNKLQNTESPPVVEYGIKAHLVNILLCTIITIGVGHLMDMYTDSPRPYIDTAMTVFGVSATVLEARKVLSAWIYWFVLNGCSIWLQVDRHLYFYAALSVFFTGMCIKGYIEWRKSYIAVRLPDQGNRLS</sequence>
<evidence type="ECO:0000313" key="12">
    <source>
        <dbReference type="Proteomes" id="UP001209317"/>
    </source>
</evidence>
<comment type="caution">
    <text evidence="11">The sequence shown here is derived from an EMBL/GenBank/DDBJ whole genome shotgun (WGS) entry which is preliminary data.</text>
</comment>
<dbReference type="NCBIfam" id="TIGR01528">
    <property type="entry name" value="NMN_trans_PnuC"/>
    <property type="match status" value="1"/>
</dbReference>
<dbReference type="GO" id="GO:0034257">
    <property type="term" value="F:nicotinamide riboside transmembrane transporter activity"/>
    <property type="evidence" value="ECO:0007669"/>
    <property type="project" value="InterPro"/>
</dbReference>
<organism evidence="11 12">
    <name type="scientific">Haoranjiania flava</name>
    <dbReference type="NCBI Taxonomy" id="1856322"/>
    <lineage>
        <taxon>Bacteria</taxon>
        <taxon>Pseudomonadati</taxon>
        <taxon>Bacteroidota</taxon>
        <taxon>Chitinophagia</taxon>
        <taxon>Chitinophagales</taxon>
        <taxon>Chitinophagaceae</taxon>
        <taxon>Haoranjiania</taxon>
    </lineage>
</organism>
<evidence type="ECO:0000256" key="6">
    <source>
        <dbReference type="ARBA" id="ARBA00022475"/>
    </source>
</evidence>
<keyword evidence="8 10" id="KW-1133">Transmembrane helix</keyword>
<keyword evidence="9 10" id="KW-0472">Membrane</keyword>
<evidence type="ECO:0000256" key="1">
    <source>
        <dbReference type="ARBA" id="ARBA00002672"/>
    </source>
</evidence>
<feature type="transmembrane region" description="Helical" evidence="10">
    <location>
        <begin position="58"/>
        <end position="78"/>
    </location>
</feature>
<dbReference type="InterPro" id="IPR006419">
    <property type="entry name" value="NMN_transpt_PnuC"/>
</dbReference>
<feature type="transmembrane region" description="Helical" evidence="10">
    <location>
        <begin position="147"/>
        <end position="164"/>
    </location>
</feature>
<accession>A0AAE3IL24</accession>
<dbReference type="PANTHER" id="PTHR36122">
    <property type="entry name" value="NICOTINAMIDE RIBOSIDE TRANSPORTER PNUC"/>
    <property type="match status" value="1"/>
</dbReference>
<dbReference type="RefSeq" id="WP_263037121.1">
    <property type="nucleotide sequence ID" value="NZ_JAOTPL010000003.1"/>
</dbReference>
<comment type="similarity">
    <text evidence="3">Belongs to the nicotinamide ribonucleoside (NR) uptake permease (TC 4.B.1) family.</text>
</comment>
<feature type="transmembrane region" description="Helical" evidence="10">
    <location>
        <begin position="9"/>
        <end position="29"/>
    </location>
</feature>
<evidence type="ECO:0000256" key="9">
    <source>
        <dbReference type="ARBA" id="ARBA00023136"/>
    </source>
</evidence>
<evidence type="ECO:0000313" key="11">
    <source>
        <dbReference type="EMBL" id="MCU7693634.1"/>
    </source>
</evidence>
<reference evidence="11" key="1">
    <citation type="submission" date="2022-10" db="EMBL/GenBank/DDBJ databases">
        <authorList>
            <person name="Kim H.S."/>
            <person name="Kim J.-S."/>
            <person name="Suh M.K."/>
            <person name="Eom M.K."/>
            <person name="Lee J.-S."/>
        </authorList>
    </citation>
    <scope>NUCLEOTIDE SEQUENCE</scope>
    <source>
        <strain evidence="11">LIP-5</strain>
    </source>
</reference>
<comment type="subcellular location">
    <subcellularLocation>
        <location evidence="2">Cell membrane</location>
        <topology evidence="2">Multi-pass membrane protein</topology>
    </subcellularLocation>
</comment>
<name>A0AAE3IL24_9BACT</name>
<keyword evidence="7 10" id="KW-0812">Transmembrane</keyword>
<proteinExistence type="inferred from homology"/>
<evidence type="ECO:0000256" key="8">
    <source>
        <dbReference type="ARBA" id="ARBA00022989"/>
    </source>
</evidence>
<evidence type="ECO:0000256" key="10">
    <source>
        <dbReference type="SAM" id="Phobius"/>
    </source>
</evidence>
<evidence type="ECO:0000256" key="4">
    <source>
        <dbReference type="ARBA" id="ARBA00017522"/>
    </source>
</evidence>
<evidence type="ECO:0000256" key="2">
    <source>
        <dbReference type="ARBA" id="ARBA00004651"/>
    </source>
</evidence>
<dbReference type="Pfam" id="PF04973">
    <property type="entry name" value="NMN_transporter"/>
    <property type="match status" value="1"/>
</dbReference>
<feature type="transmembrane region" description="Helical" evidence="10">
    <location>
        <begin position="170"/>
        <end position="189"/>
    </location>
</feature>
<protein>
    <recommendedName>
        <fullName evidence="4">Nicotinamide riboside transporter PnuC</fullName>
    </recommendedName>
</protein>
<dbReference type="PANTHER" id="PTHR36122:SF2">
    <property type="entry name" value="NICOTINAMIDE RIBOSIDE TRANSPORTER PNUC"/>
    <property type="match status" value="1"/>
</dbReference>
<gene>
    <name evidence="11" type="primary">pnuC</name>
    <name evidence="11" type="ORF">OD355_03785</name>
</gene>
<evidence type="ECO:0000256" key="5">
    <source>
        <dbReference type="ARBA" id="ARBA00022448"/>
    </source>
</evidence>
<keyword evidence="6" id="KW-1003">Cell membrane</keyword>
<keyword evidence="12" id="KW-1185">Reference proteome</keyword>
<dbReference type="GO" id="GO:0005886">
    <property type="term" value="C:plasma membrane"/>
    <property type="evidence" value="ECO:0007669"/>
    <property type="project" value="UniProtKB-SubCell"/>
</dbReference>
<dbReference type="EMBL" id="JAOTPL010000003">
    <property type="protein sequence ID" value="MCU7693634.1"/>
    <property type="molecule type" value="Genomic_DNA"/>
</dbReference>
<comment type="function">
    <text evidence="1">Required for nicotinamide riboside transport across the inner membrane.</text>
</comment>
<keyword evidence="5" id="KW-0813">Transport</keyword>
<dbReference type="Proteomes" id="UP001209317">
    <property type="component" value="Unassembled WGS sequence"/>
</dbReference>
<evidence type="ECO:0000256" key="3">
    <source>
        <dbReference type="ARBA" id="ARBA00006669"/>
    </source>
</evidence>
<feature type="transmembrane region" description="Helical" evidence="10">
    <location>
        <begin position="98"/>
        <end position="117"/>
    </location>
</feature>
<evidence type="ECO:0000256" key="7">
    <source>
        <dbReference type="ARBA" id="ARBA00022692"/>
    </source>
</evidence>